<sequence length="166" mass="17979">MARQFGYQDAHGTFYPDHPALRFEPGLVPGYFDTETKEFTPSGNPNRQTGTIVTDAGFGGAETLKSGLAEDKGADTAPLQGVAFTQTNEQAQSENTDLKRQLEEASRENAQWRAKDELARETGTAAADTSDQSGAEGMQNEPPSEGGEASDDNDDRPARRARRARK</sequence>
<evidence type="ECO:0000313" key="2">
    <source>
        <dbReference type="EMBL" id="CAE6958693.1"/>
    </source>
</evidence>
<evidence type="ECO:0000313" key="3">
    <source>
        <dbReference type="Proteomes" id="UP000675121"/>
    </source>
</evidence>
<feature type="region of interest" description="Disordered" evidence="1">
    <location>
        <begin position="38"/>
        <end position="58"/>
    </location>
</feature>
<evidence type="ECO:0000256" key="1">
    <source>
        <dbReference type="SAM" id="MobiDB-lite"/>
    </source>
</evidence>
<comment type="caution">
    <text evidence="2">The sequence shown here is derived from an EMBL/GenBank/DDBJ whole genome shotgun (WGS) entry which is preliminary data.</text>
</comment>
<proteinExistence type="predicted"/>
<protein>
    <submittedName>
        <fullName evidence="2">Uncharacterized protein</fullName>
    </submittedName>
</protein>
<dbReference type="AlphaFoldDB" id="A0A9N8R4S2"/>
<feature type="compositionally biased region" description="Polar residues" evidence="1">
    <location>
        <begin position="85"/>
        <end position="95"/>
    </location>
</feature>
<accession>A0A9N8R4S2</accession>
<keyword evidence="3" id="KW-1185">Reference proteome</keyword>
<reference evidence="2" key="1">
    <citation type="submission" date="2021-02" db="EMBL/GenBank/DDBJ databases">
        <authorList>
            <person name="Vanwijnsberghe S."/>
        </authorList>
    </citation>
    <scope>NUCLEOTIDE SEQUENCE</scope>
    <source>
        <strain evidence="2">R-70211</strain>
    </source>
</reference>
<gene>
    <name evidence="2" type="ORF">R70211_06775</name>
</gene>
<organism evidence="2 3">
    <name type="scientific">Paraburkholderia domus</name>
    <dbReference type="NCBI Taxonomy" id="2793075"/>
    <lineage>
        <taxon>Bacteria</taxon>
        <taxon>Pseudomonadati</taxon>
        <taxon>Pseudomonadota</taxon>
        <taxon>Betaproteobacteria</taxon>
        <taxon>Burkholderiales</taxon>
        <taxon>Burkholderiaceae</taxon>
        <taxon>Paraburkholderia</taxon>
    </lineage>
</organism>
<feature type="region of interest" description="Disordered" evidence="1">
    <location>
        <begin position="85"/>
        <end position="166"/>
    </location>
</feature>
<dbReference type="Proteomes" id="UP000675121">
    <property type="component" value="Unassembled WGS sequence"/>
</dbReference>
<dbReference type="EMBL" id="CAJNAS010000029">
    <property type="protein sequence ID" value="CAE6958693.1"/>
    <property type="molecule type" value="Genomic_DNA"/>
</dbReference>
<feature type="compositionally biased region" description="Basic and acidic residues" evidence="1">
    <location>
        <begin position="96"/>
        <end position="107"/>
    </location>
</feature>
<feature type="compositionally biased region" description="Polar residues" evidence="1">
    <location>
        <begin position="39"/>
        <end position="52"/>
    </location>
</feature>
<dbReference type="RefSeq" id="WP_201138570.1">
    <property type="nucleotide sequence ID" value="NZ_CAJNAS010000029.1"/>
</dbReference>
<name>A0A9N8R4S2_9BURK</name>